<evidence type="ECO:0000313" key="4">
    <source>
        <dbReference type="Proteomes" id="UP000093199"/>
    </source>
</evidence>
<organism evidence="3 4">
    <name type="scientific">Caryophanon tenue</name>
    <dbReference type="NCBI Taxonomy" id="33978"/>
    <lineage>
        <taxon>Bacteria</taxon>
        <taxon>Bacillati</taxon>
        <taxon>Bacillota</taxon>
        <taxon>Bacilli</taxon>
        <taxon>Bacillales</taxon>
        <taxon>Caryophanaceae</taxon>
        <taxon>Caryophanon</taxon>
    </lineage>
</organism>
<gene>
    <name evidence="3" type="ORF">A6M13_02410</name>
</gene>
<accession>A0A1C0YNH0</accession>
<feature type="coiled-coil region" evidence="1">
    <location>
        <begin position="70"/>
        <end position="97"/>
    </location>
</feature>
<keyword evidence="2" id="KW-1133">Transmembrane helix</keyword>
<reference evidence="3 4" key="1">
    <citation type="submission" date="2016-07" db="EMBL/GenBank/DDBJ databases">
        <title>Caryophanon tenue genome sequencing.</title>
        <authorList>
            <person name="Verma A."/>
            <person name="Pal Y."/>
            <person name="Krishnamurthi S."/>
        </authorList>
    </citation>
    <scope>NUCLEOTIDE SEQUENCE [LARGE SCALE GENOMIC DNA]</scope>
    <source>
        <strain evidence="3 4">DSM 14152</strain>
    </source>
</reference>
<evidence type="ECO:0000256" key="2">
    <source>
        <dbReference type="SAM" id="Phobius"/>
    </source>
</evidence>
<dbReference type="Proteomes" id="UP000093199">
    <property type="component" value="Unassembled WGS sequence"/>
</dbReference>
<dbReference type="AlphaFoldDB" id="A0A1C0YNH0"/>
<comment type="caution">
    <text evidence="3">The sequence shown here is derived from an EMBL/GenBank/DDBJ whole genome shotgun (WGS) entry which is preliminary data.</text>
</comment>
<protein>
    <recommendedName>
        <fullName evidence="5">5-bromo-4-chloroindolyl phosphate hydrolysis protein</fullName>
    </recommendedName>
</protein>
<keyword evidence="2" id="KW-0472">Membrane</keyword>
<dbReference type="InterPro" id="IPR018770">
    <property type="entry name" value="ChloroindolylP_hydrolase"/>
</dbReference>
<dbReference type="Pfam" id="PF10112">
    <property type="entry name" value="Halogen_Hydrol"/>
    <property type="match status" value="1"/>
</dbReference>
<evidence type="ECO:0000256" key="1">
    <source>
        <dbReference type="SAM" id="Coils"/>
    </source>
</evidence>
<feature type="transmembrane region" description="Helical" evidence="2">
    <location>
        <begin position="35"/>
        <end position="54"/>
    </location>
</feature>
<keyword evidence="1" id="KW-0175">Coiled coil</keyword>
<dbReference type="EMBL" id="MASJ01000001">
    <property type="protein sequence ID" value="OCS88716.1"/>
    <property type="molecule type" value="Genomic_DNA"/>
</dbReference>
<evidence type="ECO:0008006" key="5">
    <source>
        <dbReference type="Google" id="ProtNLM"/>
    </source>
</evidence>
<proteinExistence type="predicted"/>
<dbReference type="STRING" id="33978.A6M13_02410"/>
<dbReference type="RefSeq" id="WP_066542577.1">
    <property type="nucleotide sequence ID" value="NZ_MASJ01000001.1"/>
</dbReference>
<keyword evidence="4" id="KW-1185">Reference proteome</keyword>
<sequence>MLHAGHFVMRHTTSFILSFLALTASVLFFDINAFVTFFSMAVVYIGSASMIKAIQKRKQLQLFGLTKAEYHHIEEQLQLAQQRLAALQKQYLRVRSVTSFKKILEIGRIGKRIIATVKKDPRRFYAAEQFFYAHLESAVTLTEKYTLLTSQPFKDAEVKMALQQTQQTIELMHETIEGDLKSVLANDIEHLKIEIDFATSMAEQKKKTIDIE</sequence>
<name>A0A1C0YNH0_9BACL</name>
<feature type="transmembrane region" description="Helical" evidence="2">
    <location>
        <begin position="12"/>
        <end position="29"/>
    </location>
</feature>
<evidence type="ECO:0000313" key="3">
    <source>
        <dbReference type="EMBL" id="OCS88716.1"/>
    </source>
</evidence>
<keyword evidence="2" id="KW-0812">Transmembrane</keyword>